<gene>
    <name evidence="1" type="ORF">SAMN04489724_4765</name>
</gene>
<dbReference type="STRING" id="305507.SAMN04489724_4765"/>
<dbReference type="AlphaFoldDB" id="A0A1I7E2G3"/>
<reference evidence="2" key="1">
    <citation type="submission" date="2016-10" db="EMBL/GenBank/DDBJ databases">
        <authorList>
            <person name="Varghese N."/>
            <person name="Submissions S."/>
        </authorList>
    </citation>
    <scope>NUCLEOTIDE SEQUENCE [LARGE SCALE GENOMIC DNA]</scope>
    <source>
        <strain evidence="2">DSM 23445</strain>
    </source>
</reference>
<evidence type="ECO:0008006" key="3">
    <source>
        <dbReference type="Google" id="ProtNLM"/>
    </source>
</evidence>
<dbReference type="InterPro" id="IPR011990">
    <property type="entry name" value="TPR-like_helical_dom_sf"/>
</dbReference>
<evidence type="ECO:0000313" key="1">
    <source>
        <dbReference type="EMBL" id="SFU18099.1"/>
    </source>
</evidence>
<dbReference type="Proteomes" id="UP000199673">
    <property type="component" value="Unassembled WGS sequence"/>
</dbReference>
<protein>
    <recommendedName>
        <fullName evidence="3">Tetratricopeptide repeat-containing protein</fullName>
    </recommendedName>
</protein>
<keyword evidence="2" id="KW-1185">Reference proteome</keyword>
<evidence type="ECO:0000313" key="2">
    <source>
        <dbReference type="Proteomes" id="UP000199673"/>
    </source>
</evidence>
<dbReference type="RefSeq" id="WP_091697901.1">
    <property type="nucleotide sequence ID" value="NZ_FPBF01000009.1"/>
</dbReference>
<dbReference type="SUPFAM" id="SSF48452">
    <property type="entry name" value="TPR-like"/>
    <property type="match status" value="1"/>
</dbReference>
<dbReference type="EMBL" id="FPBF01000009">
    <property type="protein sequence ID" value="SFU18099.1"/>
    <property type="molecule type" value="Genomic_DNA"/>
</dbReference>
<organism evidence="1 2">
    <name type="scientific">Algoriphagus locisalis</name>
    <dbReference type="NCBI Taxonomy" id="305507"/>
    <lineage>
        <taxon>Bacteria</taxon>
        <taxon>Pseudomonadati</taxon>
        <taxon>Bacteroidota</taxon>
        <taxon>Cytophagia</taxon>
        <taxon>Cytophagales</taxon>
        <taxon>Cyclobacteriaceae</taxon>
        <taxon>Algoriphagus</taxon>
    </lineage>
</organism>
<name>A0A1I7E2G3_9BACT</name>
<proteinExistence type="predicted"/>
<sequence>MNREQLQKDFFPPEIILKIYQDIPDSEIEAKIKLVNEYIEKVRGTYDEDVLKIHQHNQIAFCYWIAEQYVESIKHFEIVVESLQPEDCSTKYFLALNLLIRGTRLLSKYNEAEKWAESALANHHLSDAISNLHILNDYCDVITETESFLDEKHNLLIQSIIDEYGFPEKLEDPIDTIQSMSMRHKYWSNTYSKIVLNFRESDPEEYIQEIEKYIESCDIEWFRNHALKSIEIIKERSLK</sequence>
<accession>A0A1I7E2G3</accession>
<dbReference type="OrthoDB" id="822888at2"/>